<feature type="transmembrane region" description="Helical" evidence="1">
    <location>
        <begin position="362"/>
        <end position="382"/>
    </location>
</feature>
<protein>
    <recommendedName>
        <fullName evidence="2">DUF3533 domain-containing protein</fullName>
    </recommendedName>
</protein>
<dbReference type="PANTHER" id="PTHR34814">
    <property type="entry name" value="NITROSOGUANIDINE RESISTANCE PROTEIN SNG1"/>
    <property type="match status" value="1"/>
</dbReference>
<reference evidence="3 4" key="1">
    <citation type="submission" date="2023-10" db="EMBL/GenBank/DDBJ databases">
        <title>Draft Genome Sequence of Candida saopaulonensis from a very Premature Infant with Sepsis.</title>
        <authorList>
            <person name="Ning Y."/>
            <person name="Dai R."/>
            <person name="Xiao M."/>
            <person name="Xu Y."/>
            <person name="Yan Q."/>
            <person name="Zhang L."/>
        </authorList>
    </citation>
    <scope>NUCLEOTIDE SEQUENCE [LARGE SCALE GENOMIC DNA]</scope>
    <source>
        <strain evidence="3 4">19XY460</strain>
    </source>
</reference>
<feature type="transmembrane region" description="Helical" evidence="1">
    <location>
        <begin position="443"/>
        <end position="464"/>
    </location>
</feature>
<dbReference type="KEGG" id="asau:88171648"/>
<dbReference type="InterPro" id="IPR022703">
    <property type="entry name" value="DUF3533"/>
</dbReference>
<accession>A0AAX4H480</accession>
<dbReference type="RefSeq" id="XP_062875728.1">
    <property type="nucleotide sequence ID" value="XM_063019658.1"/>
</dbReference>
<evidence type="ECO:0000259" key="2">
    <source>
        <dbReference type="Pfam" id="PF12051"/>
    </source>
</evidence>
<feature type="transmembrane region" description="Helical" evidence="1">
    <location>
        <begin position="67"/>
        <end position="87"/>
    </location>
</feature>
<dbReference type="PANTHER" id="PTHR34814:SF1">
    <property type="entry name" value="NITROSOGUANIDINE RESISTANCE PROTEIN SNG1"/>
    <property type="match status" value="1"/>
</dbReference>
<feature type="domain" description="DUF3533" evidence="2">
    <location>
        <begin position="68"/>
        <end position="455"/>
    </location>
</feature>
<organism evidence="3 4">
    <name type="scientific">Australozyma saopauloensis</name>
    <dbReference type="NCBI Taxonomy" id="291208"/>
    <lineage>
        <taxon>Eukaryota</taxon>
        <taxon>Fungi</taxon>
        <taxon>Dikarya</taxon>
        <taxon>Ascomycota</taxon>
        <taxon>Saccharomycotina</taxon>
        <taxon>Pichiomycetes</taxon>
        <taxon>Metschnikowiaceae</taxon>
        <taxon>Australozyma</taxon>
    </lineage>
</organism>
<sequence>MDLSKESLPSNASDNSAEVQQFRGTEVELQSLKRTETLLLRVQSKLSFFNEQLREGRKGIYLETLRIYLIMAVFVLAVFSIYWGSYFDRSLRYKNLRMLVVIEDDQIVDGMEPFIGNSVRQILNTSQAHFLGDWKIYNSSEFSALAAKDGLSIFDEVKKQVHHQHYWSSIYVKPNATANLLNAIEAGNTAYNVSYNSVVSYYETGRDYLAMNSYVTPNVARINDMFLRMQGSIIDNMMTGKNTSDIFADINAVKVAASSLEFFKIDGIPFTDAVITAPAQVGLIYMVILTFFSFNFFSTVYPKVAKMNVKPVQFLLYRVGSTIISFLVLSFFFSMVSLAFQVDFTKAFGKGGWPVYWATNFLTMWAVGGINEVAGMLIIMVYPPMIGFWLLFWVVANISATFSPIALTPAFYRYSYAMPIHASYEITKVIIFDTYKGALGRNYGILVAWVCIATVLLTVTSVFFGKKMAARAIAEKQRQEEEFLEKFRHEDGEAINLEP</sequence>
<dbReference type="Proteomes" id="UP001338582">
    <property type="component" value="Chromosome 1"/>
</dbReference>
<keyword evidence="1" id="KW-1133">Transmembrane helix</keyword>
<proteinExistence type="predicted"/>
<keyword evidence="1" id="KW-0472">Membrane</keyword>
<feature type="transmembrane region" description="Helical" evidence="1">
    <location>
        <begin position="389"/>
        <end position="412"/>
    </location>
</feature>
<evidence type="ECO:0000313" key="3">
    <source>
        <dbReference type="EMBL" id="WPK23341.1"/>
    </source>
</evidence>
<dbReference type="EMBL" id="CP138894">
    <property type="protein sequence ID" value="WPK23341.1"/>
    <property type="molecule type" value="Genomic_DNA"/>
</dbReference>
<keyword evidence="1" id="KW-0812">Transmembrane</keyword>
<dbReference type="AlphaFoldDB" id="A0AAX4H480"/>
<feature type="transmembrane region" description="Helical" evidence="1">
    <location>
        <begin position="314"/>
        <end position="342"/>
    </location>
</feature>
<evidence type="ECO:0000313" key="4">
    <source>
        <dbReference type="Proteomes" id="UP001338582"/>
    </source>
</evidence>
<evidence type="ECO:0000256" key="1">
    <source>
        <dbReference type="SAM" id="Phobius"/>
    </source>
</evidence>
<dbReference type="GO" id="GO:0016020">
    <property type="term" value="C:membrane"/>
    <property type="evidence" value="ECO:0007669"/>
    <property type="project" value="TreeGrafter"/>
</dbReference>
<dbReference type="InterPro" id="IPR053001">
    <property type="entry name" value="MNNG_permease-like"/>
</dbReference>
<dbReference type="Pfam" id="PF12051">
    <property type="entry name" value="DUF3533"/>
    <property type="match status" value="1"/>
</dbReference>
<keyword evidence="4" id="KW-1185">Reference proteome</keyword>
<gene>
    <name evidence="3" type="ORF">PUMCH_000579</name>
</gene>
<feature type="transmembrane region" description="Helical" evidence="1">
    <location>
        <begin position="283"/>
        <end position="302"/>
    </location>
</feature>
<name>A0AAX4H480_9ASCO</name>
<dbReference type="GeneID" id="88171648"/>